<protein>
    <submittedName>
        <fullName evidence="2">Helix-turn-helix domain-containing protein</fullName>
    </submittedName>
</protein>
<name>A0AB74VIY2_CLOBE</name>
<proteinExistence type="predicted"/>
<accession>A0AB74VIY2</accession>
<evidence type="ECO:0000313" key="3">
    <source>
        <dbReference type="Proteomes" id="UP000679373"/>
    </source>
</evidence>
<dbReference type="InterPro" id="IPR010982">
    <property type="entry name" value="Lambda_DNA-bd_dom_sf"/>
</dbReference>
<gene>
    <name evidence="2" type="ORF">KEC93_04725</name>
</gene>
<reference evidence="2" key="1">
    <citation type="submission" date="2021-04" db="EMBL/GenBank/DDBJ databases">
        <title>Complete genome sequence of the type strain Clostridium beijerinckii NRRL B-598.</title>
        <authorList>
            <person name="Sedlar K."/>
            <person name="Branska B."/>
            <person name="Bezdicek M."/>
            <person name="Nykrynova M."/>
            <person name="Lengerova M."/>
            <person name="Skutkova H."/>
            <person name="Patakova P."/>
        </authorList>
    </citation>
    <scope>NUCLEOTIDE SEQUENCE</scope>
    <source>
        <strain evidence="2">DSM 791</strain>
    </source>
</reference>
<dbReference type="GeneID" id="66343802"/>
<dbReference type="RefSeq" id="WP_077868276.1">
    <property type="nucleotide sequence ID" value="NZ_BKAK01000008.1"/>
</dbReference>
<dbReference type="EMBL" id="CP073653">
    <property type="protein sequence ID" value="QUN36129.1"/>
    <property type="molecule type" value="Genomic_DNA"/>
</dbReference>
<dbReference type="PROSITE" id="PS50943">
    <property type="entry name" value="HTH_CROC1"/>
    <property type="match status" value="1"/>
</dbReference>
<dbReference type="Proteomes" id="UP000679373">
    <property type="component" value="Chromosome"/>
</dbReference>
<dbReference type="SUPFAM" id="SSF47413">
    <property type="entry name" value="lambda repressor-like DNA-binding domains"/>
    <property type="match status" value="1"/>
</dbReference>
<dbReference type="SMART" id="SM00530">
    <property type="entry name" value="HTH_XRE"/>
    <property type="match status" value="1"/>
</dbReference>
<keyword evidence="3" id="KW-1185">Reference proteome</keyword>
<organism evidence="2 3">
    <name type="scientific">Clostridium beijerinckii</name>
    <name type="common">Clostridium MP</name>
    <dbReference type="NCBI Taxonomy" id="1520"/>
    <lineage>
        <taxon>Bacteria</taxon>
        <taxon>Bacillati</taxon>
        <taxon>Bacillota</taxon>
        <taxon>Clostridia</taxon>
        <taxon>Eubacteriales</taxon>
        <taxon>Clostridiaceae</taxon>
        <taxon>Clostridium</taxon>
    </lineage>
</organism>
<evidence type="ECO:0000259" key="1">
    <source>
        <dbReference type="PROSITE" id="PS50943"/>
    </source>
</evidence>
<dbReference type="CDD" id="cd00093">
    <property type="entry name" value="HTH_XRE"/>
    <property type="match status" value="1"/>
</dbReference>
<dbReference type="Gene3D" id="1.10.260.40">
    <property type="entry name" value="lambda repressor-like DNA-binding domains"/>
    <property type="match status" value="1"/>
</dbReference>
<dbReference type="Pfam" id="PF01381">
    <property type="entry name" value="HTH_3"/>
    <property type="match status" value="1"/>
</dbReference>
<dbReference type="InterPro" id="IPR001387">
    <property type="entry name" value="Cro/C1-type_HTH"/>
</dbReference>
<evidence type="ECO:0000313" key="2">
    <source>
        <dbReference type="EMBL" id="QUN36129.1"/>
    </source>
</evidence>
<dbReference type="AlphaFoldDB" id="A0AB74VIY2"/>
<dbReference type="GO" id="GO:0003677">
    <property type="term" value="F:DNA binding"/>
    <property type="evidence" value="ECO:0007669"/>
    <property type="project" value="InterPro"/>
</dbReference>
<feature type="domain" description="HTH cro/C1-type" evidence="1">
    <location>
        <begin position="5"/>
        <end position="59"/>
    </location>
</feature>
<sequence length="74" mass="8437">MYSKLKGLMVEKDITQQELAKILEISVSTLNFKINGRSDFSVKEAKLVSSFFGKTVEEIFIIDEVKKMKSGRYA</sequence>